<proteinExistence type="predicted"/>
<protein>
    <submittedName>
        <fullName evidence="1">Uncharacterized protein</fullName>
    </submittedName>
</protein>
<comment type="caution">
    <text evidence="1">The sequence shown here is derived from an EMBL/GenBank/DDBJ whole genome shotgun (WGS) entry which is preliminary data.</text>
</comment>
<name>A0A3M6UF35_POCDA</name>
<keyword evidence="2" id="KW-1185">Reference proteome</keyword>
<organism evidence="1 2">
    <name type="scientific">Pocillopora damicornis</name>
    <name type="common">Cauliflower coral</name>
    <name type="synonym">Millepora damicornis</name>
    <dbReference type="NCBI Taxonomy" id="46731"/>
    <lineage>
        <taxon>Eukaryota</taxon>
        <taxon>Metazoa</taxon>
        <taxon>Cnidaria</taxon>
        <taxon>Anthozoa</taxon>
        <taxon>Hexacorallia</taxon>
        <taxon>Scleractinia</taxon>
        <taxon>Astrocoeniina</taxon>
        <taxon>Pocilloporidae</taxon>
        <taxon>Pocillopora</taxon>
    </lineage>
</organism>
<dbReference type="AlphaFoldDB" id="A0A3M6UF35"/>
<sequence length="88" mass="9771">MQHLQNSEIGRAKSAIEGYGYSGDSYYEALKELESRFGKPLVVKVTLNRLRKTACVQNDNPQEVRDLSDSLSLFCSLPVSSPTPPEPL</sequence>
<dbReference type="Proteomes" id="UP000275408">
    <property type="component" value="Unassembled WGS sequence"/>
</dbReference>
<dbReference type="EMBL" id="RCHS01001671">
    <property type="protein sequence ID" value="RMX52272.1"/>
    <property type="molecule type" value="Genomic_DNA"/>
</dbReference>
<accession>A0A3M6UF35</accession>
<evidence type="ECO:0000313" key="2">
    <source>
        <dbReference type="Proteomes" id="UP000275408"/>
    </source>
</evidence>
<gene>
    <name evidence="1" type="ORF">pdam_00007917</name>
</gene>
<evidence type="ECO:0000313" key="1">
    <source>
        <dbReference type="EMBL" id="RMX52272.1"/>
    </source>
</evidence>
<reference evidence="1 2" key="1">
    <citation type="journal article" date="2018" name="Sci. Rep.">
        <title>Comparative analysis of the Pocillopora damicornis genome highlights role of immune system in coral evolution.</title>
        <authorList>
            <person name="Cunning R."/>
            <person name="Bay R.A."/>
            <person name="Gillette P."/>
            <person name="Baker A.C."/>
            <person name="Traylor-Knowles N."/>
        </authorList>
    </citation>
    <scope>NUCLEOTIDE SEQUENCE [LARGE SCALE GENOMIC DNA]</scope>
    <source>
        <strain evidence="1">RSMAS</strain>
        <tissue evidence="1">Whole animal</tissue>
    </source>
</reference>